<gene>
    <name evidence="1" type="ORF">S12H4_06159</name>
</gene>
<proteinExistence type="predicted"/>
<evidence type="ECO:0000313" key="1">
    <source>
        <dbReference type="EMBL" id="GAI67813.1"/>
    </source>
</evidence>
<dbReference type="AlphaFoldDB" id="X1QHU2"/>
<sequence length="59" mass="6605">MVKRFTIKEDTTTGKLIPVPVTGRRFVIEIEGTAGKWISIAEPLPEGYEETDNKRKIGS</sequence>
<dbReference type="EMBL" id="BARW01002126">
    <property type="protein sequence ID" value="GAI67813.1"/>
    <property type="molecule type" value="Genomic_DNA"/>
</dbReference>
<name>X1QHU2_9ZZZZ</name>
<organism evidence="1">
    <name type="scientific">marine sediment metagenome</name>
    <dbReference type="NCBI Taxonomy" id="412755"/>
    <lineage>
        <taxon>unclassified sequences</taxon>
        <taxon>metagenomes</taxon>
        <taxon>ecological metagenomes</taxon>
    </lineage>
</organism>
<accession>X1QHU2</accession>
<reference evidence="1" key="1">
    <citation type="journal article" date="2014" name="Front. Microbiol.">
        <title>High frequency of phylogenetically diverse reductive dehalogenase-homologous genes in deep subseafloor sedimentary metagenomes.</title>
        <authorList>
            <person name="Kawai M."/>
            <person name="Futagami T."/>
            <person name="Toyoda A."/>
            <person name="Takaki Y."/>
            <person name="Nishi S."/>
            <person name="Hori S."/>
            <person name="Arai W."/>
            <person name="Tsubouchi T."/>
            <person name="Morono Y."/>
            <person name="Uchiyama I."/>
            <person name="Ito T."/>
            <person name="Fujiyama A."/>
            <person name="Inagaki F."/>
            <person name="Takami H."/>
        </authorList>
    </citation>
    <scope>NUCLEOTIDE SEQUENCE</scope>
    <source>
        <strain evidence="1">Expedition CK06-06</strain>
    </source>
</reference>
<comment type="caution">
    <text evidence="1">The sequence shown here is derived from an EMBL/GenBank/DDBJ whole genome shotgun (WGS) entry which is preliminary data.</text>
</comment>
<protein>
    <submittedName>
        <fullName evidence="1">Uncharacterized protein</fullName>
    </submittedName>
</protein>